<dbReference type="Proteomes" id="UP000607197">
    <property type="component" value="Unassembled WGS sequence"/>
</dbReference>
<accession>A0A830F2F5</accession>
<evidence type="ECO:0000313" key="6">
    <source>
        <dbReference type="Proteomes" id="UP000607197"/>
    </source>
</evidence>
<feature type="domain" description="Glycosyltransferase 2-like" evidence="4">
    <location>
        <begin position="28"/>
        <end position="142"/>
    </location>
</feature>
<dbReference type="PANTHER" id="PTHR43179">
    <property type="entry name" value="RHAMNOSYLTRANSFERASE WBBL"/>
    <property type="match status" value="1"/>
</dbReference>
<evidence type="ECO:0000256" key="3">
    <source>
        <dbReference type="ARBA" id="ARBA00022679"/>
    </source>
</evidence>
<protein>
    <recommendedName>
        <fullName evidence="4">Glycosyltransferase 2-like domain-containing protein</fullName>
    </recommendedName>
</protein>
<keyword evidence="3" id="KW-0808">Transferase</keyword>
<keyword evidence="6" id="KW-1185">Reference proteome</keyword>
<dbReference type="Gene3D" id="3.90.550.10">
    <property type="entry name" value="Spore Coat Polysaccharide Biosynthesis Protein SpsA, Chain A"/>
    <property type="match status" value="1"/>
</dbReference>
<sequence>MSPAISVVVCTVADPDDTGCLRALDAQDFDDYEVVVRDDPGLAAARNAGVEEARADNVVFLDDDATPRDGYLAAAADALAANPVVAGRIHHPGGGPVSRLVGGYDKGPERHYVTPVDGSFRHGRTGVTGCNMAFRKSVFERVGGFDPRFAWGHEETDFVRRAVRAGFRVLYEPDMAVDHWYATSVRDYWRKMWAFGPGDVAFDRKWETPLRERLLSFLLPVRLGPTPTAGVVATVGNLVRNASYLRALLSPRQ</sequence>
<dbReference type="Pfam" id="PF00535">
    <property type="entry name" value="Glycos_transf_2"/>
    <property type="match status" value="1"/>
</dbReference>
<dbReference type="GO" id="GO:0016757">
    <property type="term" value="F:glycosyltransferase activity"/>
    <property type="evidence" value="ECO:0007669"/>
    <property type="project" value="UniProtKB-KW"/>
</dbReference>
<dbReference type="RefSeq" id="WP_188976968.1">
    <property type="nucleotide sequence ID" value="NZ_BMPG01000001.1"/>
</dbReference>
<gene>
    <name evidence="5" type="ORF">GCM10009039_12680</name>
</gene>
<keyword evidence="2" id="KW-0328">Glycosyltransferase</keyword>
<evidence type="ECO:0000256" key="1">
    <source>
        <dbReference type="ARBA" id="ARBA00006739"/>
    </source>
</evidence>
<dbReference type="PANTHER" id="PTHR43179:SF12">
    <property type="entry name" value="GALACTOFURANOSYLTRANSFERASE GLFT2"/>
    <property type="match status" value="1"/>
</dbReference>
<dbReference type="EMBL" id="BMPG01000001">
    <property type="protein sequence ID" value="GGL55955.1"/>
    <property type="molecule type" value="Genomic_DNA"/>
</dbReference>
<evidence type="ECO:0000256" key="2">
    <source>
        <dbReference type="ARBA" id="ARBA00022676"/>
    </source>
</evidence>
<reference evidence="5" key="2">
    <citation type="submission" date="2020-09" db="EMBL/GenBank/DDBJ databases">
        <authorList>
            <person name="Sun Q."/>
            <person name="Ohkuma M."/>
        </authorList>
    </citation>
    <scope>NUCLEOTIDE SEQUENCE</scope>
    <source>
        <strain evidence="5">JCM 19596</strain>
    </source>
</reference>
<reference evidence="5" key="1">
    <citation type="journal article" date="2014" name="Int. J. Syst. Evol. Microbiol.">
        <title>Complete genome sequence of Corynebacterium casei LMG S-19264T (=DSM 44701T), isolated from a smear-ripened cheese.</title>
        <authorList>
            <consortium name="US DOE Joint Genome Institute (JGI-PGF)"/>
            <person name="Walter F."/>
            <person name="Albersmeier A."/>
            <person name="Kalinowski J."/>
            <person name="Ruckert C."/>
        </authorList>
    </citation>
    <scope>NUCLEOTIDE SEQUENCE</scope>
    <source>
        <strain evidence="5">JCM 19596</strain>
    </source>
</reference>
<dbReference type="SUPFAM" id="SSF53448">
    <property type="entry name" value="Nucleotide-diphospho-sugar transferases"/>
    <property type="match status" value="1"/>
</dbReference>
<organism evidence="5 6">
    <name type="scientific">Halocalculus aciditolerans</name>
    <dbReference type="NCBI Taxonomy" id="1383812"/>
    <lineage>
        <taxon>Archaea</taxon>
        <taxon>Methanobacteriati</taxon>
        <taxon>Methanobacteriota</taxon>
        <taxon>Stenosarchaea group</taxon>
        <taxon>Halobacteria</taxon>
        <taxon>Halobacteriales</taxon>
        <taxon>Halobacteriaceae</taxon>
        <taxon>Halocalculus</taxon>
    </lineage>
</organism>
<comment type="caution">
    <text evidence="5">The sequence shown here is derived from an EMBL/GenBank/DDBJ whole genome shotgun (WGS) entry which is preliminary data.</text>
</comment>
<evidence type="ECO:0000313" key="5">
    <source>
        <dbReference type="EMBL" id="GGL55955.1"/>
    </source>
</evidence>
<proteinExistence type="inferred from homology"/>
<name>A0A830F2F5_9EURY</name>
<dbReference type="InterPro" id="IPR001173">
    <property type="entry name" value="Glyco_trans_2-like"/>
</dbReference>
<evidence type="ECO:0000259" key="4">
    <source>
        <dbReference type="Pfam" id="PF00535"/>
    </source>
</evidence>
<dbReference type="OrthoDB" id="46222at2157"/>
<dbReference type="AlphaFoldDB" id="A0A830F2F5"/>
<dbReference type="InterPro" id="IPR029044">
    <property type="entry name" value="Nucleotide-diphossugar_trans"/>
</dbReference>
<comment type="similarity">
    <text evidence="1">Belongs to the glycosyltransferase 2 family.</text>
</comment>